<reference evidence="14 15" key="1">
    <citation type="journal article" date="2007" name="Nature">
        <title>Evolution of genes and genomes on the Drosophila phylogeny.</title>
        <authorList>
            <consortium name="Drosophila 12 Genomes Consortium"/>
            <person name="Clark A.G."/>
            <person name="Eisen M.B."/>
            <person name="Smith D.R."/>
            <person name="Bergman C.M."/>
            <person name="Oliver B."/>
            <person name="Markow T.A."/>
            <person name="Kaufman T.C."/>
            <person name="Kellis M."/>
            <person name="Gelbart W."/>
            <person name="Iyer V.N."/>
            <person name="Pollard D.A."/>
            <person name="Sackton T.B."/>
            <person name="Larracuente A.M."/>
            <person name="Singh N.D."/>
            <person name="Abad J.P."/>
            <person name="Abt D.N."/>
            <person name="Adryan B."/>
            <person name="Aguade M."/>
            <person name="Akashi H."/>
            <person name="Anderson W.W."/>
            <person name="Aquadro C.F."/>
            <person name="Ardell D.H."/>
            <person name="Arguello R."/>
            <person name="Artieri C.G."/>
            <person name="Barbash D.A."/>
            <person name="Barker D."/>
            <person name="Barsanti P."/>
            <person name="Batterham P."/>
            <person name="Batzoglou S."/>
            <person name="Begun D."/>
            <person name="Bhutkar A."/>
            <person name="Blanco E."/>
            <person name="Bosak S.A."/>
            <person name="Bradley R.K."/>
            <person name="Brand A.D."/>
            <person name="Brent M.R."/>
            <person name="Brooks A.N."/>
            <person name="Brown R.H."/>
            <person name="Butlin R.K."/>
            <person name="Caggese C."/>
            <person name="Calvi B.R."/>
            <person name="Bernardo de Carvalho A."/>
            <person name="Caspi A."/>
            <person name="Castrezana S."/>
            <person name="Celniker S.E."/>
            <person name="Chang J.L."/>
            <person name="Chapple C."/>
            <person name="Chatterji S."/>
            <person name="Chinwalla A."/>
            <person name="Civetta A."/>
            <person name="Clifton S.W."/>
            <person name="Comeron J.M."/>
            <person name="Costello J.C."/>
            <person name="Coyne J.A."/>
            <person name="Daub J."/>
            <person name="David R.G."/>
            <person name="Delcher A.L."/>
            <person name="Delehaunty K."/>
            <person name="Do C.B."/>
            <person name="Ebling H."/>
            <person name="Edwards K."/>
            <person name="Eickbush T."/>
            <person name="Evans J.D."/>
            <person name="Filipski A."/>
            <person name="Findeiss S."/>
            <person name="Freyhult E."/>
            <person name="Fulton L."/>
            <person name="Fulton R."/>
            <person name="Garcia A.C."/>
            <person name="Gardiner A."/>
            <person name="Garfield D.A."/>
            <person name="Garvin B.E."/>
            <person name="Gibson G."/>
            <person name="Gilbert D."/>
            <person name="Gnerre S."/>
            <person name="Godfrey J."/>
            <person name="Good R."/>
            <person name="Gotea V."/>
            <person name="Gravely B."/>
            <person name="Greenberg A.J."/>
            <person name="Griffiths-Jones S."/>
            <person name="Gross S."/>
            <person name="Guigo R."/>
            <person name="Gustafson E.A."/>
            <person name="Haerty W."/>
            <person name="Hahn M.W."/>
            <person name="Halligan D.L."/>
            <person name="Halpern A.L."/>
            <person name="Halter G.M."/>
            <person name="Han M.V."/>
            <person name="Heger A."/>
            <person name="Hillier L."/>
            <person name="Hinrichs A.S."/>
            <person name="Holmes I."/>
            <person name="Hoskins R.A."/>
            <person name="Hubisz M.J."/>
            <person name="Hultmark D."/>
            <person name="Huntley M.A."/>
            <person name="Jaffe D.B."/>
            <person name="Jagadeeshan S."/>
            <person name="Jeck W.R."/>
            <person name="Johnson J."/>
            <person name="Jones C.D."/>
            <person name="Jordan W.C."/>
            <person name="Karpen G.H."/>
            <person name="Kataoka E."/>
            <person name="Keightley P.D."/>
            <person name="Kheradpour P."/>
            <person name="Kirkness E.F."/>
            <person name="Koerich L.B."/>
            <person name="Kristiansen K."/>
            <person name="Kudrna D."/>
            <person name="Kulathinal R.J."/>
            <person name="Kumar S."/>
            <person name="Kwok R."/>
            <person name="Lander E."/>
            <person name="Langley C.H."/>
            <person name="Lapoint R."/>
            <person name="Lazzaro B.P."/>
            <person name="Lee S.J."/>
            <person name="Levesque L."/>
            <person name="Li R."/>
            <person name="Lin C.F."/>
            <person name="Lin M.F."/>
            <person name="Lindblad-Toh K."/>
            <person name="Llopart A."/>
            <person name="Long M."/>
            <person name="Low L."/>
            <person name="Lozovsky E."/>
            <person name="Lu J."/>
            <person name="Luo M."/>
            <person name="Machado C.A."/>
            <person name="Makalowski W."/>
            <person name="Marzo M."/>
            <person name="Matsuda M."/>
            <person name="Matzkin L."/>
            <person name="McAllister B."/>
            <person name="McBride C.S."/>
            <person name="McKernan B."/>
            <person name="McKernan K."/>
            <person name="Mendez-Lago M."/>
            <person name="Minx P."/>
            <person name="Mollenhauer M.U."/>
            <person name="Montooth K."/>
            <person name="Mount S.M."/>
            <person name="Mu X."/>
            <person name="Myers E."/>
            <person name="Negre B."/>
            <person name="Newfeld S."/>
            <person name="Nielsen R."/>
            <person name="Noor M.A."/>
            <person name="O'Grady P."/>
            <person name="Pachter L."/>
            <person name="Papaceit M."/>
            <person name="Parisi M.J."/>
            <person name="Parisi M."/>
            <person name="Parts L."/>
            <person name="Pedersen J.S."/>
            <person name="Pesole G."/>
            <person name="Phillippy A.M."/>
            <person name="Ponting C.P."/>
            <person name="Pop M."/>
            <person name="Porcelli D."/>
            <person name="Powell J.R."/>
            <person name="Prohaska S."/>
            <person name="Pruitt K."/>
            <person name="Puig M."/>
            <person name="Quesneville H."/>
            <person name="Ram K.R."/>
            <person name="Rand D."/>
            <person name="Rasmussen M.D."/>
            <person name="Reed L.K."/>
            <person name="Reenan R."/>
            <person name="Reily A."/>
            <person name="Remington K.A."/>
            <person name="Rieger T.T."/>
            <person name="Ritchie M.G."/>
            <person name="Robin C."/>
            <person name="Rogers Y.H."/>
            <person name="Rohde C."/>
            <person name="Rozas J."/>
            <person name="Rubenfield M.J."/>
            <person name="Ruiz A."/>
            <person name="Russo S."/>
            <person name="Salzberg S.L."/>
            <person name="Sanchez-Gracia A."/>
            <person name="Saranga D.J."/>
            <person name="Sato H."/>
            <person name="Schaeffer S.W."/>
            <person name="Schatz M.C."/>
            <person name="Schlenke T."/>
            <person name="Schwartz R."/>
            <person name="Segarra C."/>
            <person name="Singh R.S."/>
            <person name="Sirot L."/>
            <person name="Sirota M."/>
            <person name="Sisneros N.B."/>
            <person name="Smith C.D."/>
            <person name="Smith T.F."/>
            <person name="Spieth J."/>
            <person name="Stage D.E."/>
            <person name="Stark A."/>
            <person name="Stephan W."/>
            <person name="Strausberg R.L."/>
            <person name="Strempel S."/>
            <person name="Sturgill D."/>
            <person name="Sutton G."/>
            <person name="Sutton G.G."/>
            <person name="Tao W."/>
            <person name="Teichmann S."/>
            <person name="Tobari Y.N."/>
            <person name="Tomimura Y."/>
            <person name="Tsolas J.M."/>
            <person name="Valente V.L."/>
            <person name="Venter E."/>
            <person name="Venter J.C."/>
            <person name="Vicario S."/>
            <person name="Vieira F.G."/>
            <person name="Vilella A.J."/>
            <person name="Villasante A."/>
            <person name="Walenz B."/>
            <person name="Wang J."/>
            <person name="Wasserman M."/>
            <person name="Watts T."/>
            <person name="Wilson D."/>
            <person name="Wilson R.K."/>
            <person name="Wing R.A."/>
            <person name="Wolfner M.F."/>
            <person name="Wong A."/>
            <person name="Wong G.K."/>
            <person name="Wu C.I."/>
            <person name="Wu G."/>
            <person name="Yamamoto D."/>
            <person name="Yang H.P."/>
            <person name="Yang S.P."/>
            <person name="Yorke J.A."/>
            <person name="Yoshida K."/>
            <person name="Zdobnov E."/>
            <person name="Zhang P."/>
            <person name="Zhang Y."/>
            <person name="Zimin A.V."/>
            <person name="Baldwin J."/>
            <person name="Abdouelleil A."/>
            <person name="Abdulkadir J."/>
            <person name="Abebe A."/>
            <person name="Abera B."/>
            <person name="Abreu J."/>
            <person name="Acer S.C."/>
            <person name="Aftuck L."/>
            <person name="Alexander A."/>
            <person name="An P."/>
            <person name="Anderson E."/>
            <person name="Anderson S."/>
            <person name="Arachi H."/>
            <person name="Azer M."/>
            <person name="Bachantsang P."/>
            <person name="Barry A."/>
            <person name="Bayul T."/>
            <person name="Berlin A."/>
            <person name="Bessette D."/>
            <person name="Bloom T."/>
            <person name="Blye J."/>
            <person name="Boguslavskiy L."/>
            <person name="Bonnet C."/>
            <person name="Boukhgalter B."/>
            <person name="Bourzgui I."/>
            <person name="Brown A."/>
            <person name="Cahill P."/>
            <person name="Channer S."/>
            <person name="Cheshatsang Y."/>
            <person name="Chuda L."/>
            <person name="Citroen M."/>
            <person name="Collymore A."/>
            <person name="Cooke P."/>
            <person name="Costello M."/>
            <person name="D'Aco K."/>
            <person name="Daza R."/>
            <person name="De Haan G."/>
            <person name="DeGray S."/>
            <person name="DeMaso C."/>
            <person name="Dhargay N."/>
            <person name="Dooley K."/>
            <person name="Dooley E."/>
            <person name="Doricent M."/>
            <person name="Dorje P."/>
            <person name="Dorjee K."/>
            <person name="Dupes A."/>
            <person name="Elong R."/>
            <person name="Falk J."/>
            <person name="Farina A."/>
            <person name="Faro S."/>
            <person name="Ferguson D."/>
            <person name="Fisher S."/>
            <person name="Foley C.D."/>
            <person name="Franke A."/>
            <person name="Friedrich D."/>
            <person name="Gadbois L."/>
            <person name="Gearin G."/>
            <person name="Gearin C.R."/>
            <person name="Giannoukos G."/>
            <person name="Goode T."/>
            <person name="Graham J."/>
            <person name="Grandbois E."/>
            <person name="Grewal S."/>
            <person name="Gyaltsen K."/>
            <person name="Hafez N."/>
            <person name="Hagos B."/>
            <person name="Hall J."/>
            <person name="Henson C."/>
            <person name="Hollinger A."/>
            <person name="Honan T."/>
            <person name="Huard M.D."/>
            <person name="Hughes L."/>
            <person name="Hurhula B."/>
            <person name="Husby M.E."/>
            <person name="Kamat A."/>
            <person name="Kanga B."/>
            <person name="Kashin S."/>
            <person name="Khazanovich D."/>
            <person name="Kisner P."/>
            <person name="Lance K."/>
            <person name="Lara M."/>
            <person name="Lee W."/>
            <person name="Lennon N."/>
            <person name="Letendre F."/>
            <person name="LeVine R."/>
            <person name="Lipovsky A."/>
            <person name="Liu X."/>
            <person name="Liu J."/>
            <person name="Liu S."/>
            <person name="Lokyitsang T."/>
            <person name="Lokyitsang Y."/>
            <person name="Lubonja R."/>
            <person name="Lui A."/>
            <person name="MacDonald P."/>
            <person name="Magnisalis V."/>
            <person name="Maru K."/>
            <person name="Matthews C."/>
            <person name="McCusker W."/>
            <person name="McDonough S."/>
            <person name="Mehta T."/>
            <person name="Meldrim J."/>
            <person name="Meneus L."/>
            <person name="Mihai O."/>
            <person name="Mihalev A."/>
            <person name="Mihova T."/>
            <person name="Mittelman R."/>
            <person name="Mlenga V."/>
            <person name="Montmayeur A."/>
            <person name="Mulrain L."/>
            <person name="Navidi A."/>
            <person name="Naylor J."/>
            <person name="Negash T."/>
            <person name="Nguyen T."/>
            <person name="Nguyen N."/>
            <person name="Nicol R."/>
            <person name="Norbu C."/>
            <person name="Norbu N."/>
            <person name="Novod N."/>
            <person name="O'Neill B."/>
            <person name="Osman S."/>
            <person name="Markiewicz E."/>
            <person name="Oyono O.L."/>
            <person name="Patti C."/>
            <person name="Phunkhang P."/>
            <person name="Pierre F."/>
            <person name="Priest M."/>
            <person name="Raghuraman S."/>
            <person name="Rege F."/>
            <person name="Reyes R."/>
            <person name="Rise C."/>
            <person name="Rogov P."/>
            <person name="Ross K."/>
            <person name="Ryan E."/>
            <person name="Settipalli S."/>
            <person name="Shea T."/>
            <person name="Sherpa N."/>
            <person name="Shi L."/>
            <person name="Shih D."/>
            <person name="Sparrow T."/>
            <person name="Spaulding J."/>
            <person name="Stalker J."/>
            <person name="Stange-Thomann N."/>
            <person name="Stavropoulos S."/>
            <person name="Stone C."/>
            <person name="Strader C."/>
            <person name="Tesfaye S."/>
            <person name="Thomson T."/>
            <person name="Thoulutsang Y."/>
            <person name="Thoulutsang D."/>
            <person name="Topham K."/>
            <person name="Topping I."/>
            <person name="Tsamla T."/>
            <person name="Vassiliev H."/>
            <person name="Vo A."/>
            <person name="Wangchuk T."/>
            <person name="Wangdi T."/>
            <person name="Weiand M."/>
            <person name="Wilkinson J."/>
            <person name="Wilson A."/>
            <person name="Yadav S."/>
            <person name="Young G."/>
            <person name="Yu Q."/>
            <person name="Zembek L."/>
            <person name="Zhong D."/>
            <person name="Zimmer A."/>
            <person name="Zwirko Z."/>
            <person name="Jaffe D.B."/>
            <person name="Alvarez P."/>
            <person name="Brockman W."/>
            <person name="Butler J."/>
            <person name="Chin C."/>
            <person name="Gnerre S."/>
            <person name="Grabherr M."/>
            <person name="Kleber M."/>
            <person name="Mauceli E."/>
            <person name="MacCallum I."/>
        </authorList>
    </citation>
    <scope>NUCLEOTIDE SEQUENCE [LARGE SCALE GENOMIC DNA]</scope>
    <source>
        <strain evidence="15">Tai18E2 / Tucson 14021-0261.01</strain>
    </source>
</reference>
<keyword evidence="5 11" id="KW-0720">Serine protease</keyword>
<keyword evidence="7" id="KW-0865">Zymogen</keyword>
<dbReference type="InterPro" id="IPR018114">
    <property type="entry name" value="TRYPSIN_HIS"/>
</dbReference>
<evidence type="ECO:0000256" key="3">
    <source>
        <dbReference type="ARBA" id="ARBA00022729"/>
    </source>
</evidence>
<reference evidence="14 15" key="2">
    <citation type="journal article" date="2007" name="PLoS Biol.">
        <title>Principles of genome evolution in the Drosophila melanogaster species group.</title>
        <authorList>
            <person name="Ranz J.M."/>
            <person name="Maurin D."/>
            <person name="Chan Y.S."/>
            <person name="von Grotthuss M."/>
            <person name="Hillier L.W."/>
            <person name="Roote J."/>
            <person name="Ashburner M."/>
            <person name="Bergman C.M."/>
        </authorList>
    </citation>
    <scope>NUCLEOTIDE SEQUENCE [LARGE SCALE GENOMIC DNA]</scope>
    <source>
        <strain evidence="15">Tai18E2 / Tucson 14021-0261.01</strain>
    </source>
</reference>
<dbReference type="Proteomes" id="UP000002282">
    <property type="component" value="Chromosome 2R"/>
</dbReference>
<keyword evidence="15" id="KW-1185">Reference proteome</keyword>
<dbReference type="FunFam" id="2.40.10.10:FF:000028">
    <property type="entry name" value="Serine protease easter"/>
    <property type="match status" value="1"/>
</dbReference>
<dbReference type="GO" id="GO:0006508">
    <property type="term" value="P:proteolysis"/>
    <property type="evidence" value="ECO:0007669"/>
    <property type="project" value="UniProtKB-KW"/>
</dbReference>
<evidence type="ECO:0000256" key="12">
    <source>
        <dbReference type="SAM" id="SignalP"/>
    </source>
</evidence>
<proteinExistence type="inferred from homology"/>
<dbReference type="eggNOG" id="KOG3627">
    <property type="taxonomic scope" value="Eukaryota"/>
</dbReference>
<dbReference type="AlphaFoldDB" id="B4P7A3"/>
<dbReference type="EMBL" id="CM000158">
    <property type="protein sequence ID" value="EDW92048.1"/>
    <property type="molecule type" value="Genomic_DNA"/>
</dbReference>
<organism evidence="14 15">
    <name type="scientific">Drosophila yakuba</name>
    <name type="common">Fruit fly</name>
    <dbReference type="NCBI Taxonomy" id="7245"/>
    <lineage>
        <taxon>Eukaryota</taxon>
        <taxon>Metazoa</taxon>
        <taxon>Ecdysozoa</taxon>
        <taxon>Arthropoda</taxon>
        <taxon>Hexapoda</taxon>
        <taxon>Insecta</taxon>
        <taxon>Pterygota</taxon>
        <taxon>Neoptera</taxon>
        <taxon>Endopterygota</taxon>
        <taxon>Diptera</taxon>
        <taxon>Brachycera</taxon>
        <taxon>Muscomorpha</taxon>
        <taxon>Ephydroidea</taxon>
        <taxon>Drosophilidae</taxon>
        <taxon>Drosophila</taxon>
        <taxon>Sophophora</taxon>
    </lineage>
</organism>
<dbReference type="GO" id="GO:0004252">
    <property type="term" value="F:serine-type endopeptidase activity"/>
    <property type="evidence" value="ECO:0007669"/>
    <property type="project" value="EnsemblMetazoa"/>
</dbReference>
<keyword evidence="6" id="KW-0106">Calcium</keyword>
<dbReference type="PROSITE" id="PS00134">
    <property type="entry name" value="TRYPSIN_HIS"/>
    <property type="match status" value="1"/>
</dbReference>
<dbReference type="GO" id="GO:0046872">
    <property type="term" value="F:metal ion binding"/>
    <property type="evidence" value="ECO:0007669"/>
    <property type="project" value="UniProtKB-KW"/>
</dbReference>
<dbReference type="GO" id="GO:1902237">
    <property type="term" value="P:positive regulation of endoplasmic reticulum stress-induced intrinsic apoptotic signaling pathway"/>
    <property type="evidence" value="ECO:0007669"/>
    <property type="project" value="EnsemblMetazoa"/>
</dbReference>
<dbReference type="InterPro" id="IPR009003">
    <property type="entry name" value="Peptidase_S1_PA"/>
</dbReference>
<dbReference type="CDD" id="cd00190">
    <property type="entry name" value="Tryp_SPc"/>
    <property type="match status" value="1"/>
</dbReference>
<evidence type="ECO:0000256" key="10">
    <source>
        <dbReference type="ARBA" id="ARBA00024195"/>
    </source>
</evidence>
<sequence>MMGAFVAITALAIGVLCSPGNGEFLEPRCGVSPIFRITGGTDADIYANPWMAYIHSSVTLICGGALITERFVLTAAHCVLEGIAVKVRLGEYDDSTTEDCDNWVCNPRAEEFDVDMAIRHGKYSEHRNLNDIALLRLAVYVTFKVHIKPICIILDTTMREKFDSVQWFIATGWGYTNTNRTGGALQTIHLQRYDPIQCKRALGRPVQQNQFCAGSLWSDTCHGDSGGPLIQNVRHMDMLRAVQFGVISYGSRDCSGIGVYTDVYSYTTWIATVVRQKSHVPAPFMPNISPNINVNY</sequence>
<dbReference type="SMR" id="B4P7A3"/>
<evidence type="ECO:0000313" key="14">
    <source>
        <dbReference type="EMBL" id="EDW92048.1"/>
    </source>
</evidence>
<keyword evidence="1 11" id="KW-0645">Protease</keyword>
<evidence type="ECO:0000256" key="8">
    <source>
        <dbReference type="ARBA" id="ARBA00023157"/>
    </source>
</evidence>
<evidence type="ECO:0000256" key="6">
    <source>
        <dbReference type="ARBA" id="ARBA00022837"/>
    </source>
</evidence>
<evidence type="ECO:0000256" key="5">
    <source>
        <dbReference type="ARBA" id="ARBA00022825"/>
    </source>
</evidence>
<dbReference type="OMA" id="PWMAYIH"/>
<dbReference type="SMART" id="SM00020">
    <property type="entry name" value="Tryp_SPc"/>
    <property type="match status" value="1"/>
</dbReference>
<dbReference type="Pfam" id="PF00089">
    <property type="entry name" value="Trypsin"/>
    <property type="match status" value="1"/>
</dbReference>
<evidence type="ECO:0000256" key="4">
    <source>
        <dbReference type="ARBA" id="ARBA00022801"/>
    </source>
</evidence>
<evidence type="ECO:0000256" key="11">
    <source>
        <dbReference type="RuleBase" id="RU363034"/>
    </source>
</evidence>
<dbReference type="MEROPS" id="S01.B55"/>
<keyword evidence="2" id="KW-0479">Metal-binding</keyword>
<dbReference type="HOGENOM" id="CLU_006842_0_3_1"/>
<keyword evidence="8" id="KW-1015">Disulfide bond</keyword>
<dbReference type="FunFam" id="2.40.10.10:FF:000078">
    <property type="entry name" value="Serine protease H137"/>
    <property type="match status" value="1"/>
</dbReference>
<dbReference type="InterPro" id="IPR001314">
    <property type="entry name" value="Peptidase_S1A"/>
</dbReference>
<evidence type="ECO:0000256" key="1">
    <source>
        <dbReference type="ARBA" id="ARBA00022670"/>
    </source>
</evidence>
<keyword evidence="3 12" id="KW-0732">Signal</keyword>
<dbReference type="GO" id="GO:0051604">
    <property type="term" value="P:protein maturation"/>
    <property type="evidence" value="ECO:0007669"/>
    <property type="project" value="UniProtKB-ARBA"/>
</dbReference>
<comment type="similarity">
    <text evidence="10">Belongs to the peptidase S1 family. CLIP subfamily.</text>
</comment>
<dbReference type="InterPro" id="IPR001254">
    <property type="entry name" value="Trypsin_dom"/>
</dbReference>
<dbReference type="InterPro" id="IPR033116">
    <property type="entry name" value="TRYPSIN_SER"/>
</dbReference>
<evidence type="ECO:0000256" key="2">
    <source>
        <dbReference type="ARBA" id="ARBA00022723"/>
    </source>
</evidence>
<feature type="chain" id="PRO_5002817542" description="Peptidase S1 domain-containing protein" evidence="12">
    <location>
        <begin position="23"/>
        <end position="296"/>
    </location>
</feature>
<dbReference type="InterPro" id="IPR043504">
    <property type="entry name" value="Peptidase_S1_PA_chymotrypsin"/>
</dbReference>
<evidence type="ECO:0000259" key="13">
    <source>
        <dbReference type="PROSITE" id="PS50240"/>
    </source>
</evidence>
<name>B4P7A3_DROYA</name>
<evidence type="ECO:0000256" key="9">
    <source>
        <dbReference type="ARBA" id="ARBA00023180"/>
    </source>
</evidence>
<feature type="signal peptide" evidence="12">
    <location>
        <begin position="1"/>
        <end position="22"/>
    </location>
</feature>
<dbReference type="Gene3D" id="2.40.10.10">
    <property type="entry name" value="Trypsin-like serine proteases"/>
    <property type="match status" value="2"/>
</dbReference>
<gene>
    <name evidence="14" type="primary">Dyak\GE11725</name>
    <name evidence="14" type="synonym">dyak_GLEANR_12033</name>
    <name evidence="14" type="synonym">GE11725</name>
    <name evidence="14" type="ORF">Dyak_GE11725</name>
</gene>
<evidence type="ECO:0000313" key="15">
    <source>
        <dbReference type="Proteomes" id="UP000002282"/>
    </source>
</evidence>
<dbReference type="PhylomeDB" id="B4P7A3"/>
<dbReference type="PROSITE" id="PS50240">
    <property type="entry name" value="TRYPSIN_DOM"/>
    <property type="match status" value="1"/>
</dbReference>
<dbReference type="PROSITE" id="PS00135">
    <property type="entry name" value="TRYPSIN_SER"/>
    <property type="match status" value="1"/>
</dbReference>
<evidence type="ECO:0000256" key="7">
    <source>
        <dbReference type="ARBA" id="ARBA00023145"/>
    </source>
</evidence>
<dbReference type="PANTHER" id="PTHR24256">
    <property type="entry name" value="TRYPTASE-RELATED"/>
    <property type="match status" value="1"/>
</dbReference>
<dbReference type="SUPFAM" id="SSF50494">
    <property type="entry name" value="Trypsin-like serine proteases"/>
    <property type="match status" value="1"/>
</dbReference>
<dbReference type="OrthoDB" id="547031at2759"/>
<keyword evidence="9" id="KW-0325">Glycoprotein</keyword>
<protein>
    <recommendedName>
        <fullName evidence="13">Peptidase S1 domain-containing protein</fullName>
    </recommendedName>
</protein>
<dbReference type="InterPro" id="IPR051487">
    <property type="entry name" value="Ser/Thr_Proteases_Immune/Dev"/>
</dbReference>
<dbReference type="KEGG" id="dya:Dyak_GE11725"/>
<keyword evidence="4 11" id="KW-0378">Hydrolase</keyword>
<feature type="domain" description="Peptidase S1" evidence="13">
    <location>
        <begin position="37"/>
        <end position="275"/>
    </location>
</feature>
<dbReference type="PRINTS" id="PR00722">
    <property type="entry name" value="CHYMOTRYPSIN"/>
</dbReference>
<accession>B4P7A3</accession>